<dbReference type="Proteomes" id="UP000199602">
    <property type="component" value="Unassembled WGS sequence"/>
</dbReference>
<reference evidence="2 3" key="1">
    <citation type="submission" date="2016-10" db="EMBL/GenBank/DDBJ databases">
        <authorList>
            <person name="de Groot N.N."/>
        </authorList>
    </citation>
    <scope>NUCLEOTIDE SEQUENCE [LARGE SCALE GENOMIC DNA]</scope>
    <source>
        <strain evidence="2 3">DSM 15269</strain>
    </source>
</reference>
<gene>
    <name evidence="2" type="ORF">SAMN04488516_11320</name>
</gene>
<evidence type="ECO:0000256" key="1">
    <source>
        <dbReference type="SAM" id="Phobius"/>
    </source>
</evidence>
<evidence type="ECO:0000313" key="3">
    <source>
        <dbReference type="Proteomes" id="UP000199602"/>
    </source>
</evidence>
<proteinExistence type="predicted"/>
<feature type="transmembrane region" description="Helical" evidence="1">
    <location>
        <begin position="29"/>
        <end position="50"/>
    </location>
</feature>
<dbReference type="Pfam" id="PF05437">
    <property type="entry name" value="AzlD"/>
    <property type="match status" value="1"/>
</dbReference>
<dbReference type="OrthoDB" id="308265at2"/>
<keyword evidence="3" id="KW-1185">Reference proteome</keyword>
<organism evidence="2 3">
    <name type="scientific">Desulfonauticus submarinus</name>
    <dbReference type="NCBI Taxonomy" id="206665"/>
    <lineage>
        <taxon>Bacteria</taxon>
        <taxon>Pseudomonadati</taxon>
        <taxon>Thermodesulfobacteriota</taxon>
        <taxon>Desulfovibrionia</taxon>
        <taxon>Desulfovibrionales</taxon>
        <taxon>Desulfonauticaceae</taxon>
        <taxon>Desulfonauticus</taxon>
    </lineage>
</organism>
<keyword evidence="1" id="KW-0812">Transmembrane</keyword>
<name>A0A1H0FMB7_9BACT</name>
<accession>A0A1H0FMB7</accession>
<keyword evidence="1" id="KW-0472">Membrane</keyword>
<dbReference type="EMBL" id="FNIN01000013">
    <property type="protein sequence ID" value="SDN95777.1"/>
    <property type="molecule type" value="Genomic_DNA"/>
</dbReference>
<feature type="transmembrane region" description="Helical" evidence="1">
    <location>
        <begin position="6"/>
        <end position="22"/>
    </location>
</feature>
<feature type="transmembrane region" description="Helical" evidence="1">
    <location>
        <begin position="62"/>
        <end position="94"/>
    </location>
</feature>
<dbReference type="RefSeq" id="WP_092066181.1">
    <property type="nucleotide sequence ID" value="NZ_FNIN01000013.1"/>
</dbReference>
<dbReference type="AlphaFoldDB" id="A0A1H0FMB7"/>
<keyword evidence="1" id="KW-1133">Transmembrane helix</keyword>
<protein>
    <submittedName>
        <fullName evidence="2">Branched-chain amino acid transport protein AzlD</fullName>
    </submittedName>
</protein>
<evidence type="ECO:0000313" key="2">
    <source>
        <dbReference type="EMBL" id="SDN95777.1"/>
    </source>
</evidence>
<dbReference type="InterPro" id="IPR008407">
    <property type="entry name" value="Brnchd-chn_aa_trnsp_AzlD"/>
</dbReference>
<sequence>MLEIIIGAIANLLTRFLPFIFLKRYSKKFLFLKDELPVVLLTILTLYTIFPTGEVNLNELKFRLIGIIVTSILHLFFRQFLLSVFVGSFCYILLINF</sequence>